<dbReference type="EC" id="5.4.2.2" evidence="6"/>
<evidence type="ECO:0000256" key="14">
    <source>
        <dbReference type="RuleBase" id="RU004326"/>
    </source>
</evidence>
<comment type="cofactor">
    <cofactor evidence="2">
        <name>Mg(2+)</name>
        <dbReference type="ChEBI" id="CHEBI:18420"/>
    </cofactor>
</comment>
<keyword evidence="10" id="KW-0413">Isomerase</keyword>
<evidence type="ECO:0000256" key="3">
    <source>
        <dbReference type="ARBA" id="ARBA00005164"/>
    </source>
</evidence>
<comment type="caution">
    <text evidence="20">The sequence shown here is derived from an EMBL/GenBank/DDBJ whole genome shotgun (WGS) entry which is preliminary data.</text>
</comment>
<evidence type="ECO:0000256" key="1">
    <source>
        <dbReference type="ARBA" id="ARBA00000443"/>
    </source>
</evidence>
<keyword evidence="21" id="KW-1185">Reference proteome</keyword>
<accession>A0A1B7LC43</accession>
<dbReference type="Gene3D" id="3.40.120.10">
    <property type="entry name" value="Alpha-D-Glucose-1,6-Bisphosphate, subunit A, domain 3"/>
    <property type="match status" value="3"/>
</dbReference>
<comment type="pathway">
    <text evidence="4">Lipid metabolism.</text>
</comment>
<dbReference type="AlphaFoldDB" id="A0A1B7LC43"/>
<sequence>MAKISFGTDGWRGILARDFTFDNVALVARAVAGYVQAHGLAGRGMVIGYDNRFLSDQLAATVAGVFTGLGIPVYMTGRATPTPVTAFAVKQRRAAGAVMLTASHNPPEYNGFKFIPDYAGPALPHITKEIEDNIHRLQEEAGGEKSALPATPAGPGTAPGTNAPPAAGRMEPAAEEVVDPRPDYFAHIRNLVDLSAIARSGLKVVIDPMYGAGIGYLEELLGEAGARVTVLHNRRDPLFGGGLPEPTGKSLGELRELVREQEADLGLALDGDADRFGIIDRDGGYIPPNQFLPLLYYHLLTRGERGPAARTVATSHLLDRIAAANGQEVFETPVGFKYIGQHLMEKDCLLGGEESGGLSVRGHIPEKDGILAGLLAARMVAQHGKSLAALLEEVWARFGRLYSERLDIRTTAEEKRRVLGLLGELNPARVAGLSVVRRVTLDGIKLVLDNGAWMLVRASGTEPVFRIYVEANSAEEMRRIQEGARELLGI</sequence>
<keyword evidence="9 14" id="KW-0460">Magnesium</keyword>
<comment type="pathway">
    <text evidence="3">Glycolipid metabolism; diglucosyl-diacylglycerol biosynthesis.</text>
</comment>
<evidence type="ECO:0000256" key="13">
    <source>
        <dbReference type="ARBA" id="ARBA00041467"/>
    </source>
</evidence>
<keyword evidence="8 14" id="KW-0479">Metal-binding</keyword>
<dbReference type="GO" id="GO:0006166">
    <property type="term" value="P:purine ribonucleoside salvage"/>
    <property type="evidence" value="ECO:0007669"/>
    <property type="project" value="TreeGrafter"/>
</dbReference>
<dbReference type="InterPro" id="IPR016055">
    <property type="entry name" value="A-D-PHexomutase_a/b/a-I/II/III"/>
</dbReference>
<evidence type="ECO:0000259" key="19">
    <source>
        <dbReference type="Pfam" id="PF02880"/>
    </source>
</evidence>
<evidence type="ECO:0000256" key="4">
    <source>
        <dbReference type="ARBA" id="ARBA00005189"/>
    </source>
</evidence>
<feature type="domain" description="Alpha-D-phosphohexomutase C-terminal" evidence="16">
    <location>
        <begin position="430"/>
        <end position="485"/>
    </location>
</feature>
<dbReference type="OrthoDB" id="9806956at2"/>
<dbReference type="InterPro" id="IPR005845">
    <property type="entry name" value="A-D-PHexomutase_a/b/a-II"/>
</dbReference>
<dbReference type="CDD" id="cd05800">
    <property type="entry name" value="PGM_like2"/>
    <property type="match status" value="1"/>
</dbReference>
<dbReference type="PANTHER" id="PTHR45745">
    <property type="entry name" value="PHOSPHOMANNOMUTASE 45A"/>
    <property type="match status" value="1"/>
</dbReference>
<dbReference type="GO" id="GO:0008973">
    <property type="term" value="F:phosphopentomutase activity"/>
    <property type="evidence" value="ECO:0007669"/>
    <property type="project" value="TreeGrafter"/>
</dbReference>
<keyword evidence="7" id="KW-0597">Phosphoprotein</keyword>
<feature type="compositionally biased region" description="Low complexity" evidence="15">
    <location>
        <begin position="149"/>
        <end position="168"/>
    </location>
</feature>
<dbReference type="GO" id="GO:0005975">
    <property type="term" value="P:carbohydrate metabolic process"/>
    <property type="evidence" value="ECO:0007669"/>
    <property type="project" value="InterPro"/>
</dbReference>
<dbReference type="InterPro" id="IPR005841">
    <property type="entry name" value="Alpha-D-phosphohexomutase_SF"/>
</dbReference>
<dbReference type="InterPro" id="IPR036900">
    <property type="entry name" value="A-D-PHexomutase_C_sf"/>
</dbReference>
<dbReference type="GO" id="GO:0004614">
    <property type="term" value="F:phosphoglucomutase activity"/>
    <property type="evidence" value="ECO:0007669"/>
    <property type="project" value="UniProtKB-EC"/>
</dbReference>
<dbReference type="STRING" id="1838280.A6M21_00820"/>
<evidence type="ECO:0000256" key="2">
    <source>
        <dbReference type="ARBA" id="ARBA00001946"/>
    </source>
</evidence>
<evidence type="ECO:0000256" key="8">
    <source>
        <dbReference type="ARBA" id="ARBA00022723"/>
    </source>
</evidence>
<comment type="catalytic activity">
    <reaction evidence="1">
        <text>alpha-D-glucose 1-phosphate = alpha-D-glucose 6-phosphate</text>
        <dbReference type="Rhea" id="RHEA:23536"/>
        <dbReference type="ChEBI" id="CHEBI:58225"/>
        <dbReference type="ChEBI" id="CHEBI:58601"/>
        <dbReference type="EC" id="5.4.2.2"/>
    </reaction>
</comment>
<evidence type="ECO:0000259" key="16">
    <source>
        <dbReference type="Pfam" id="PF00408"/>
    </source>
</evidence>
<evidence type="ECO:0000313" key="21">
    <source>
        <dbReference type="Proteomes" id="UP000078532"/>
    </source>
</evidence>
<evidence type="ECO:0000256" key="6">
    <source>
        <dbReference type="ARBA" id="ARBA00012728"/>
    </source>
</evidence>
<dbReference type="PANTHER" id="PTHR45745:SF1">
    <property type="entry name" value="PHOSPHOGLUCOMUTASE 2B-RELATED"/>
    <property type="match status" value="1"/>
</dbReference>
<dbReference type="PROSITE" id="PS00710">
    <property type="entry name" value="PGM_PMM"/>
    <property type="match status" value="1"/>
</dbReference>
<evidence type="ECO:0000256" key="12">
    <source>
        <dbReference type="ARBA" id="ARBA00041398"/>
    </source>
</evidence>
<feature type="domain" description="Alpha-D-phosphohexomutase alpha/beta/alpha" evidence="19">
    <location>
        <begin position="288"/>
        <end position="398"/>
    </location>
</feature>
<dbReference type="Pfam" id="PF02880">
    <property type="entry name" value="PGM_PMM_III"/>
    <property type="match status" value="1"/>
</dbReference>
<dbReference type="EMBL" id="LYVF01000184">
    <property type="protein sequence ID" value="OAT80234.1"/>
    <property type="molecule type" value="Genomic_DNA"/>
</dbReference>
<evidence type="ECO:0000256" key="10">
    <source>
        <dbReference type="ARBA" id="ARBA00023235"/>
    </source>
</evidence>
<evidence type="ECO:0000256" key="7">
    <source>
        <dbReference type="ARBA" id="ARBA00022553"/>
    </source>
</evidence>
<dbReference type="Pfam" id="PF00408">
    <property type="entry name" value="PGM_PMM_IV"/>
    <property type="match status" value="1"/>
</dbReference>
<evidence type="ECO:0000256" key="5">
    <source>
        <dbReference type="ARBA" id="ARBA00010231"/>
    </source>
</evidence>
<dbReference type="RefSeq" id="WP_066670320.1">
    <property type="nucleotide sequence ID" value="NZ_LYVF01000184.1"/>
</dbReference>
<protein>
    <recommendedName>
        <fullName evidence="11">Phosphoglucomutase</fullName>
        <ecNumber evidence="6">5.4.2.2</ecNumber>
    </recommendedName>
    <alternativeName>
        <fullName evidence="13">Alpha-phosphoglucomutase</fullName>
    </alternativeName>
    <alternativeName>
        <fullName evidence="12">Glucose phosphomutase</fullName>
    </alternativeName>
</protein>
<dbReference type="Pfam" id="PF02878">
    <property type="entry name" value="PGM_PMM_I"/>
    <property type="match status" value="1"/>
</dbReference>
<evidence type="ECO:0000256" key="11">
    <source>
        <dbReference type="ARBA" id="ARBA00039995"/>
    </source>
</evidence>
<dbReference type="GO" id="GO:0000287">
    <property type="term" value="F:magnesium ion binding"/>
    <property type="evidence" value="ECO:0007669"/>
    <property type="project" value="InterPro"/>
</dbReference>
<evidence type="ECO:0000313" key="20">
    <source>
        <dbReference type="EMBL" id="OAT80234.1"/>
    </source>
</evidence>
<feature type="region of interest" description="Disordered" evidence="15">
    <location>
        <begin position="141"/>
        <end position="174"/>
    </location>
</feature>
<organism evidence="20 21">
    <name type="scientific">Desulfotomaculum copahuensis</name>
    <dbReference type="NCBI Taxonomy" id="1838280"/>
    <lineage>
        <taxon>Bacteria</taxon>
        <taxon>Bacillati</taxon>
        <taxon>Bacillota</taxon>
        <taxon>Clostridia</taxon>
        <taxon>Eubacteriales</taxon>
        <taxon>Desulfotomaculaceae</taxon>
        <taxon>Desulfotomaculum</taxon>
    </lineage>
</organism>
<dbReference type="SUPFAM" id="SSF55957">
    <property type="entry name" value="Phosphoglucomutase, C-terminal domain"/>
    <property type="match status" value="1"/>
</dbReference>
<name>A0A1B7LC43_9FIRM</name>
<proteinExistence type="inferred from homology"/>
<gene>
    <name evidence="20" type="ORF">A6M21_00820</name>
</gene>
<evidence type="ECO:0000259" key="17">
    <source>
        <dbReference type="Pfam" id="PF02878"/>
    </source>
</evidence>
<dbReference type="InterPro" id="IPR016066">
    <property type="entry name" value="A-D-PHexomutase_CS"/>
</dbReference>
<reference evidence="20 21" key="1">
    <citation type="submission" date="2016-04" db="EMBL/GenBank/DDBJ databases">
        <authorList>
            <person name="Evans L.H."/>
            <person name="Alamgir A."/>
            <person name="Owens N."/>
            <person name="Weber N.D."/>
            <person name="Virtaneva K."/>
            <person name="Barbian K."/>
            <person name="Babar A."/>
            <person name="Rosenke K."/>
        </authorList>
    </citation>
    <scope>NUCLEOTIDE SEQUENCE [LARGE SCALE GENOMIC DNA]</scope>
    <source>
        <strain evidence="20 21">LMa1</strain>
    </source>
</reference>
<dbReference type="InterPro" id="IPR005844">
    <property type="entry name" value="A-D-PHexomutase_a/b/a-I"/>
</dbReference>
<evidence type="ECO:0000256" key="15">
    <source>
        <dbReference type="SAM" id="MobiDB-lite"/>
    </source>
</evidence>
<dbReference type="Gene3D" id="3.30.310.50">
    <property type="entry name" value="Alpha-D-phosphohexomutase, C-terminal domain"/>
    <property type="match status" value="1"/>
</dbReference>
<dbReference type="PRINTS" id="PR00509">
    <property type="entry name" value="PGMPMM"/>
</dbReference>
<feature type="domain" description="Alpha-D-phosphohexomutase alpha/beta/alpha" evidence="18">
    <location>
        <begin position="183"/>
        <end position="283"/>
    </location>
</feature>
<evidence type="ECO:0000259" key="18">
    <source>
        <dbReference type="Pfam" id="PF02879"/>
    </source>
</evidence>
<dbReference type="InterPro" id="IPR005846">
    <property type="entry name" value="A-D-PHexomutase_a/b/a-III"/>
</dbReference>
<comment type="similarity">
    <text evidence="5 14">Belongs to the phosphohexose mutase family.</text>
</comment>
<dbReference type="SUPFAM" id="SSF53738">
    <property type="entry name" value="Phosphoglucomutase, first 3 domains"/>
    <property type="match status" value="2"/>
</dbReference>
<dbReference type="Proteomes" id="UP000078532">
    <property type="component" value="Unassembled WGS sequence"/>
</dbReference>
<evidence type="ECO:0000256" key="9">
    <source>
        <dbReference type="ARBA" id="ARBA00022842"/>
    </source>
</evidence>
<dbReference type="InterPro" id="IPR005843">
    <property type="entry name" value="A-D-PHexomutase_C"/>
</dbReference>
<dbReference type="Pfam" id="PF02879">
    <property type="entry name" value="PGM_PMM_II"/>
    <property type="match status" value="1"/>
</dbReference>
<feature type="domain" description="Alpha-D-phosphohexomutase alpha/beta/alpha" evidence="17">
    <location>
        <begin position="4"/>
        <end position="139"/>
    </location>
</feature>